<dbReference type="EMBL" id="AZHX01000570">
    <property type="protein sequence ID" value="ETX06921.1"/>
    <property type="molecule type" value="Genomic_DNA"/>
</dbReference>
<protein>
    <submittedName>
        <fullName evidence="1">Uncharacterized protein</fullName>
    </submittedName>
</protein>
<accession>W4MAJ3</accession>
<dbReference type="HOGENOM" id="CLU_3381129_0_0_7"/>
<reference evidence="1 2" key="1">
    <citation type="journal article" date="2014" name="Nature">
        <title>An environmental bacterial taxon with a large and distinct metabolic repertoire.</title>
        <authorList>
            <person name="Wilson M.C."/>
            <person name="Mori T."/>
            <person name="Ruckert C."/>
            <person name="Uria A.R."/>
            <person name="Helf M.J."/>
            <person name="Takada K."/>
            <person name="Gernert C."/>
            <person name="Steffens U.A."/>
            <person name="Heycke N."/>
            <person name="Schmitt S."/>
            <person name="Rinke C."/>
            <person name="Helfrich E.J."/>
            <person name="Brachmann A.O."/>
            <person name="Gurgui C."/>
            <person name="Wakimoto T."/>
            <person name="Kracht M."/>
            <person name="Crusemann M."/>
            <person name="Hentschel U."/>
            <person name="Abe I."/>
            <person name="Matsunaga S."/>
            <person name="Kalinowski J."/>
            <person name="Takeyama H."/>
            <person name="Piel J."/>
        </authorList>
    </citation>
    <scope>NUCLEOTIDE SEQUENCE [LARGE SCALE GENOMIC DNA]</scope>
    <source>
        <strain evidence="2">TSY2</strain>
    </source>
</reference>
<dbReference type="Proteomes" id="UP000019140">
    <property type="component" value="Unassembled WGS sequence"/>
</dbReference>
<comment type="caution">
    <text evidence="1">The sequence shown here is derived from an EMBL/GenBank/DDBJ whole genome shotgun (WGS) entry which is preliminary data.</text>
</comment>
<proteinExistence type="predicted"/>
<evidence type="ECO:0000313" key="1">
    <source>
        <dbReference type="EMBL" id="ETX06921.1"/>
    </source>
</evidence>
<keyword evidence="2" id="KW-1185">Reference proteome</keyword>
<dbReference type="AlphaFoldDB" id="W4MAJ3"/>
<dbReference type="InterPro" id="IPR029068">
    <property type="entry name" value="Glyas_Bleomycin-R_OHBP_Dase"/>
</dbReference>
<dbReference type="SUPFAM" id="SSF54593">
    <property type="entry name" value="Glyoxalase/Bleomycin resistance protein/Dihydroxybiphenyl dioxygenase"/>
    <property type="match status" value="1"/>
</dbReference>
<sequence>MPYKISRLDYVEIRSVDVDRDIDYYLNVLGPPN</sequence>
<organism evidence="1 2">
    <name type="scientific">Candidatus Entotheonella gemina</name>
    <dbReference type="NCBI Taxonomy" id="1429439"/>
    <lineage>
        <taxon>Bacteria</taxon>
        <taxon>Pseudomonadati</taxon>
        <taxon>Nitrospinota/Tectimicrobiota group</taxon>
        <taxon>Candidatus Tectimicrobiota</taxon>
        <taxon>Candidatus Entotheonellia</taxon>
        <taxon>Candidatus Entotheonellales</taxon>
        <taxon>Candidatus Entotheonellaceae</taxon>
        <taxon>Candidatus Entotheonella</taxon>
    </lineage>
</organism>
<name>W4MAJ3_9BACT</name>
<gene>
    <name evidence="1" type="ORF">ETSY2_14200</name>
</gene>
<evidence type="ECO:0000313" key="2">
    <source>
        <dbReference type="Proteomes" id="UP000019140"/>
    </source>
</evidence>